<gene>
    <name evidence="1" type="ORF">A3B85_02280</name>
</gene>
<accession>A0A1F6W6J2</accession>
<name>A0A1F6W6J2_9BACT</name>
<reference evidence="1 2" key="1">
    <citation type="journal article" date="2016" name="Nat. Commun.">
        <title>Thousands of microbial genomes shed light on interconnected biogeochemical processes in an aquifer system.</title>
        <authorList>
            <person name="Anantharaman K."/>
            <person name="Brown C.T."/>
            <person name="Hug L.A."/>
            <person name="Sharon I."/>
            <person name="Castelle C.J."/>
            <person name="Probst A.J."/>
            <person name="Thomas B.C."/>
            <person name="Singh A."/>
            <person name="Wilkins M.J."/>
            <person name="Karaoz U."/>
            <person name="Brodie E.L."/>
            <person name="Williams K.H."/>
            <person name="Hubbard S.S."/>
            <person name="Banfield J.F."/>
        </authorList>
    </citation>
    <scope>NUCLEOTIDE SEQUENCE [LARGE SCALE GENOMIC DNA]</scope>
</reference>
<dbReference type="EMBL" id="MFUA01000006">
    <property type="protein sequence ID" value="OGI77540.1"/>
    <property type="molecule type" value="Genomic_DNA"/>
</dbReference>
<dbReference type="InterPro" id="IPR026350">
    <property type="entry name" value="GxxExxY"/>
</dbReference>
<evidence type="ECO:0000313" key="1">
    <source>
        <dbReference type="EMBL" id="OGI77540.1"/>
    </source>
</evidence>
<dbReference type="Pfam" id="PF13366">
    <property type="entry name" value="PDDEXK_3"/>
    <property type="match status" value="1"/>
</dbReference>
<proteinExistence type="predicted"/>
<comment type="caution">
    <text evidence="1">The sequence shown here is derived from an EMBL/GenBank/DDBJ whole genome shotgun (WGS) entry which is preliminary data.</text>
</comment>
<organism evidence="1 2">
    <name type="scientific">Candidatus Nomurabacteria bacterium RIFCSPHIGHO2_02_FULL_37_13</name>
    <dbReference type="NCBI Taxonomy" id="1801750"/>
    <lineage>
        <taxon>Bacteria</taxon>
        <taxon>Candidatus Nomuraibacteriota</taxon>
    </lineage>
</organism>
<dbReference type="STRING" id="1801750.A3B85_02280"/>
<dbReference type="Proteomes" id="UP000178374">
    <property type="component" value="Unassembled WGS sequence"/>
</dbReference>
<dbReference type="AlphaFoldDB" id="A0A1F6W6J2"/>
<evidence type="ECO:0008006" key="3">
    <source>
        <dbReference type="Google" id="ProtNLM"/>
    </source>
</evidence>
<protein>
    <recommendedName>
        <fullName evidence="3">GxxExxY protein</fullName>
    </recommendedName>
</protein>
<dbReference type="NCBIfam" id="TIGR04256">
    <property type="entry name" value="GxxExxY"/>
    <property type="match status" value="1"/>
</dbReference>
<sequence length="130" mass="15497">MTEDKIIYKELSYKIMGVLFKIHRKLSNSYQEKYYQRAIEVELRQENIPYKREVLVKLAYGNENIGKYFLDFVIDSKIALEIKTVPFLRQEYLNQVLAYLDAANLKLGIVVNFRTNRLTYKRLVNPKVKI</sequence>
<evidence type="ECO:0000313" key="2">
    <source>
        <dbReference type="Proteomes" id="UP000178374"/>
    </source>
</evidence>